<feature type="transmembrane region" description="Helical" evidence="8">
    <location>
        <begin position="21"/>
        <end position="43"/>
    </location>
</feature>
<accession>A0A4R6XD44</accession>
<evidence type="ECO:0000256" key="3">
    <source>
        <dbReference type="ARBA" id="ARBA00022448"/>
    </source>
</evidence>
<reference evidence="9 10" key="1">
    <citation type="submission" date="2019-03" db="EMBL/GenBank/DDBJ databases">
        <title>Genomic Encyclopedia of Type Strains, Phase IV (KMG-IV): sequencing the most valuable type-strain genomes for metagenomic binning, comparative biology and taxonomic classification.</title>
        <authorList>
            <person name="Goeker M."/>
        </authorList>
    </citation>
    <scope>NUCLEOTIDE SEQUENCE [LARGE SCALE GENOMIC DNA]</scope>
    <source>
        <strain evidence="9 10">DSM 5604</strain>
    </source>
</reference>
<dbReference type="Proteomes" id="UP000295729">
    <property type="component" value="Unassembled WGS sequence"/>
</dbReference>
<organism evidence="9 10">
    <name type="scientific">Marinomonas communis</name>
    <dbReference type="NCBI Taxonomy" id="28254"/>
    <lineage>
        <taxon>Bacteria</taxon>
        <taxon>Pseudomonadati</taxon>
        <taxon>Pseudomonadota</taxon>
        <taxon>Gammaproteobacteria</taxon>
        <taxon>Oceanospirillales</taxon>
        <taxon>Oceanospirillaceae</taxon>
        <taxon>Marinomonas</taxon>
    </lineage>
</organism>
<feature type="transmembrane region" description="Helical" evidence="8">
    <location>
        <begin position="63"/>
        <end position="84"/>
    </location>
</feature>
<sequence length="241" mass="25879">MSSITQPLSMTPWKQGIKDAIPLLGGYIPVAISFGLISVQSGFSVLETILISTFIYAGASQFLFVAMVASGAPLWLVIIMTLLINARHVVYGPNLAPYLTKDARWGPLMHGLTDQIFAIAHTRLPQMPSETRISWYTGAATLAWLSWIGGSALGAIAGDELMQRWPLINDVLPFALPALFFVLIVPRCNNLQWTVTIAGAAACAMLLKVFGFPNIAIPAAALCGALAFYALKYTGKQGAHS</sequence>
<evidence type="ECO:0000256" key="6">
    <source>
        <dbReference type="ARBA" id="ARBA00022989"/>
    </source>
</evidence>
<protein>
    <submittedName>
        <fullName evidence="9">4-azaleucine resistance transporter AzlC</fullName>
    </submittedName>
</protein>
<keyword evidence="10" id="KW-1185">Reference proteome</keyword>
<evidence type="ECO:0000256" key="2">
    <source>
        <dbReference type="ARBA" id="ARBA00010735"/>
    </source>
</evidence>
<gene>
    <name evidence="9" type="ORF">C8D85_0242</name>
</gene>
<dbReference type="PANTHER" id="PTHR34979">
    <property type="entry name" value="INNER MEMBRANE PROTEIN YGAZ"/>
    <property type="match status" value="1"/>
</dbReference>
<evidence type="ECO:0000313" key="10">
    <source>
        <dbReference type="Proteomes" id="UP000295729"/>
    </source>
</evidence>
<comment type="caution">
    <text evidence="9">The sequence shown here is derived from an EMBL/GenBank/DDBJ whole genome shotgun (WGS) entry which is preliminary data.</text>
</comment>
<dbReference type="GO" id="GO:1903785">
    <property type="term" value="P:L-valine transmembrane transport"/>
    <property type="evidence" value="ECO:0007669"/>
    <property type="project" value="TreeGrafter"/>
</dbReference>
<keyword evidence="4" id="KW-1003">Cell membrane</keyword>
<dbReference type="PANTHER" id="PTHR34979:SF1">
    <property type="entry name" value="INNER MEMBRANE PROTEIN YGAZ"/>
    <property type="match status" value="1"/>
</dbReference>
<dbReference type="EMBL" id="SNZA01000001">
    <property type="protein sequence ID" value="TDR14893.1"/>
    <property type="molecule type" value="Genomic_DNA"/>
</dbReference>
<keyword evidence="3" id="KW-0813">Transport</keyword>
<evidence type="ECO:0000256" key="4">
    <source>
        <dbReference type="ARBA" id="ARBA00022475"/>
    </source>
</evidence>
<proteinExistence type="inferred from homology"/>
<dbReference type="AlphaFoldDB" id="A0A4R6XD44"/>
<comment type="similarity">
    <text evidence="2">Belongs to the AzlC family.</text>
</comment>
<evidence type="ECO:0000256" key="8">
    <source>
        <dbReference type="SAM" id="Phobius"/>
    </source>
</evidence>
<dbReference type="GO" id="GO:0005886">
    <property type="term" value="C:plasma membrane"/>
    <property type="evidence" value="ECO:0007669"/>
    <property type="project" value="UniProtKB-SubCell"/>
</dbReference>
<evidence type="ECO:0000256" key="7">
    <source>
        <dbReference type="ARBA" id="ARBA00023136"/>
    </source>
</evidence>
<keyword evidence="5 8" id="KW-0812">Transmembrane</keyword>
<keyword evidence="7 8" id="KW-0472">Membrane</keyword>
<dbReference type="Pfam" id="PF03591">
    <property type="entry name" value="AzlC"/>
    <property type="match status" value="1"/>
</dbReference>
<dbReference type="OrthoDB" id="3181706at2"/>
<feature type="transmembrane region" description="Helical" evidence="8">
    <location>
        <begin position="215"/>
        <end position="231"/>
    </location>
</feature>
<dbReference type="InterPro" id="IPR011606">
    <property type="entry name" value="Brnchd-chn_aa_trnsp_permease"/>
</dbReference>
<name>A0A4R6XD44_9GAMM</name>
<keyword evidence="6 8" id="KW-1133">Transmembrane helix</keyword>
<dbReference type="RefSeq" id="WP_133559535.1">
    <property type="nucleotide sequence ID" value="NZ_SNZA01000001.1"/>
</dbReference>
<evidence type="ECO:0000256" key="5">
    <source>
        <dbReference type="ARBA" id="ARBA00022692"/>
    </source>
</evidence>
<feature type="transmembrane region" description="Helical" evidence="8">
    <location>
        <begin position="164"/>
        <end position="184"/>
    </location>
</feature>
<feature type="transmembrane region" description="Helical" evidence="8">
    <location>
        <begin position="133"/>
        <end position="158"/>
    </location>
</feature>
<evidence type="ECO:0000313" key="9">
    <source>
        <dbReference type="EMBL" id="TDR14893.1"/>
    </source>
</evidence>
<comment type="subcellular location">
    <subcellularLocation>
        <location evidence="1">Cell membrane</location>
        <topology evidence="1">Multi-pass membrane protein</topology>
    </subcellularLocation>
</comment>
<evidence type="ECO:0000256" key="1">
    <source>
        <dbReference type="ARBA" id="ARBA00004651"/>
    </source>
</evidence>